<evidence type="ECO:0000313" key="2">
    <source>
        <dbReference type="EMBL" id="BAE32422.1"/>
    </source>
</evidence>
<reference evidence="2" key="4">
    <citation type="journal article" date="2001" name="Nature">
        <title>Functional annotation of a full-length mouse cDNA collection.</title>
        <authorList>
            <consortium name="The RIKEN Genome Exploration Research Group Phase II Team and the FANTOM Consortium"/>
        </authorList>
    </citation>
    <scope>NUCLEOTIDE SEQUENCE</scope>
    <source>
        <strain evidence="2">NOD</strain>
    </source>
</reference>
<feature type="region of interest" description="Disordered" evidence="1">
    <location>
        <begin position="1"/>
        <end position="26"/>
    </location>
</feature>
<feature type="compositionally biased region" description="Polar residues" evidence="1">
    <location>
        <begin position="1"/>
        <end position="21"/>
    </location>
</feature>
<reference evidence="2" key="2">
    <citation type="journal article" date="2000" name="Genome Res.">
        <title>Normalization and subtraction of cap-trapper-selected cDNAs to prepare full-length cDNA libraries for rapid discovery of new genes.</title>
        <authorList>
            <person name="Carninci P."/>
            <person name="Shibata Y."/>
            <person name="Hayatsu N."/>
            <person name="Sugahara Y."/>
            <person name="Shibata K."/>
            <person name="Itoh M."/>
            <person name="Konno H."/>
            <person name="Okazaki Y."/>
            <person name="Muramatsu M."/>
            <person name="Hayashizaki Y."/>
        </authorList>
    </citation>
    <scope>NUCLEOTIDE SEQUENCE</scope>
    <source>
        <strain evidence="2">NOD</strain>
    </source>
</reference>
<evidence type="ECO:0000256" key="1">
    <source>
        <dbReference type="SAM" id="MobiDB-lite"/>
    </source>
</evidence>
<feature type="region of interest" description="Disordered" evidence="1">
    <location>
        <begin position="71"/>
        <end position="95"/>
    </location>
</feature>
<name>Q3U4K9_MOUSE</name>
<feature type="compositionally biased region" description="Basic and acidic residues" evidence="1">
    <location>
        <begin position="79"/>
        <end position="90"/>
    </location>
</feature>
<dbReference type="AGR" id="MGI:3779362"/>
<gene>
    <name evidence="3" type="primary">Gm11110</name>
</gene>
<accession>Q3U4K9</accession>
<dbReference type="MGI" id="MGI:3779362">
    <property type="gene designation" value="Gm11110"/>
</dbReference>
<reference evidence="2" key="5">
    <citation type="journal article" date="2002" name="Nature">
        <title>Analysis of the mouse transcriptome based on functional annotation of 60,770 full-length cDNAs.</title>
        <authorList>
            <consortium name="The FANTOM Consortium and the RIKEN Genome Exploration Research Group Phase I and II Team"/>
        </authorList>
    </citation>
    <scope>NUCLEOTIDE SEQUENCE</scope>
    <source>
        <strain evidence="2">NOD</strain>
    </source>
</reference>
<protein>
    <submittedName>
        <fullName evidence="2">Uncharacterized protein</fullName>
    </submittedName>
</protein>
<reference evidence="2" key="3">
    <citation type="journal article" date="2000" name="Genome Res.">
        <title>RIKEN integrated sequence analysis (RISA) system--384-format sequencing pipeline with 384 multicapillary sequencer.</title>
        <authorList>
            <person name="Shibata K."/>
            <person name="Itoh M."/>
            <person name="Aizawa K."/>
            <person name="Nagaoka S."/>
            <person name="Sasaki N."/>
            <person name="Carninci P."/>
            <person name="Konno H."/>
            <person name="Akiyama J."/>
            <person name="Nishi K."/>
            <person name="Kitsunai T."/>
            <person name="Tashiro H."/>
            <person name="Itoh M."/>
            <person name="Sumi N."/>
            <person name="Ishii Y."/>
            <person name="Nakamura S."/>
            <person name="Hazama M."/>
            <person name="Nishine T."/>
            <person name="Harada A."/>
            <person name="Yamamoto R."/>
            <person name="Matsumoto H."/>
            <person name="Sakaguchi S."/>
            <person name="Ikegami T."/>
            <person name="Kashiwagi K."/>
            <person name="Fujiwake S."/>
            <person name="Inoue K."/>
            <person name="Togawa Y."/>
            <person name="Izawa M."/>
            <person name="Ohara E."/>
            <person name="Watahiki M."/>
            <person name="Yoneda Y."/>
            <person name="Ishikawa T."/>
            <person name="Ozawa K."/>
            <person name="Tanaka T."/>
            <person name="Matsuura S."/>
            <person name="Kawai J."/>
            <person name="Okazaki Y."/>
            <person name="Muramatsu M."/>
            <person name="Inoue Y."/>
            <person name="Kira A."/>
            <person name="Hayashizaki Y."/>
        </authorList>
    </citation>
    <scope>NUCLEOTIDE SEQUENCE</scope>
    <source>
        <strain evidence="2">NOD</strain>
    </source>
</reference>
<reference evidence="2" key="8">
    <citation type="journal article" date="2005" name="Science">
        <title>Antisense Transcription in the Mammalian Transcriptome.</title>
        <authorList>
            <consortium name="RIKEN Genome Exploration Research Group and Genome Science Group (Genome Network Project Core Group) and the FANTOM Consortium"/>
        </authorList>
    </citation>
    <scope>NUCLEOTIDE SEQUENCE</scope>
    <source>
        <strain evidence="2">NOD</strain>
    </source>
</reference>
<proteinExistence type="evidence at transcript level"/>
<dbReference type="RNAct" id="Q3U4K9">
    <property type="molecule type" value="protein"/>
</dbReference>
<organism evidence="2">
    <name type="scientific">Mus musculus</name>
    <name type="common">Mouse</name>
    <dbReference type="NCBI Taxonomy" id="10090"/>
    <lineage>
        <taxon>Eukaryota</taxon>
        <taxon>Metazoa</taxon>
        <taxon>Chordata</taxon>
        <taxon>Craniata</taxon>
        <taxon>Vertebrata</taxon>
        <taxon>Euteleostomi</taxon>
        <taxon>Mammalia</taxon>
        <taxon>Eutheria</taxon>
        <taxon>Euarchontoglires</taxon>
        <taxon>Glires</taxon>
        <taxon>Rodentia</taxon>
        <taxon>Myomorpha</taxon>
        <taxon>Muroidea</taxon>
        <taxon>Muridae</taxon>
        <taxon>Murinae</taxon>
        <taxon>Mus</taxon>
        <taxon>Mus</taxon>
    </lineage>
</organism>
<dbReference type="HOGENOM" id="CLU_2183064_0_0_1"/>
<reference evidence="2" key="1">
    <citation type="journal article" date="1999" name="Methods Enzymol.">
        <title>High-efficiency full-length cDNA cloning.</title>
        <authorList>
            <person name="Carninci P."/>
            <person name="Hayashizaki Y."/>
        </authorList>
    </citation>
    <scope>NUCLEOTIDE SEQUENCE</scope>
    <source>
        <strain evidence="2">NOD</strain>
    </source>
</reference>
<sequence length="109" mass="12221">MLPEAITSSKPQLKTSTSQTHHPCHQGTGILTQLKVTPLSHLSLLQSLKVPTVYGAKSVSMIFMGRRNARRVRKKKRKEQGWRAQEDWPGRCDPPPMSAAMLTNLCEDL</sequence>
<dbReference type="AlphaFoldDB" id="Q3U4K9"/>
<evidence type="ECO:0000313" key="3">
    <source>
        <dbReference type="MGI" id="MGI:3779362"/>
    </source>
</evidence>
<reference evidence="2" key="7">
    <citation type="journal article" date="2005" name="Science">
        <title>The Transcriptional Landscape of the Mammalian Genome.</title>
        <authorList>
            <consortium name="The FANTOM Consortium"/>
            <consortium name="Riken Genome Exploration Research Group and Genome Science Group (Genome Network Project Core Group)"/>
        </authorList>
    </citation>
    <scope>NUCLEOTIDE SEQUENCE</scope>
    <source>
        <strain evidence="2">NOD</strain>
    </source>
</reference>
<dbReference type="EMBL" id="AK154177">
    <property type="protein sequence ID" value="BAE32422.1"/>
    <property type="molecule type" value="mRNA"/>
</dbReference>
<reference evidence="2" key="6">
    <citation type="submission" date="2004-03" db="EMBL/GenBank/DDBJ databases">
        <authorList>
            <person name="Arakawa T."/>
            <person name="Carninci P."/>
            <person name="Fukuda S."/>
            <person name="Hashizume W."/>
            <person name="Hayashida K."/>
            <person name="Hori F."/>
            <person name="Iida J."/>
            <person name="Imamura K."/>
            <person name="Imotani K."/>
            <person name="Itoh M."/>
            <person name="Kanagawa S."/>
            <person name="Kawai J."/>
            <person name="Kojima M."/>
            <person name="Konno H."/>
            <person name="Murata M."/>
            <person name="Nakamura M."/>
            <person name="Ninomiya N."/>
            <person name="Nishiyori H."/>
            <person name="Nomura K."/>
            <person name="Ohno M."/>
            <person name="Sakazume N."/>
            <person name="Sano H."/>
            <person name="Sasaki D."/>
            <person name="Shibata K."/>
            <person name="Shiraki T."/>
            <person name="Tagami M."/>
            <person name="Tagami Y."/>
            <person name="Waki K."/>
            <person name="Watahiki A."/>
            <person name="Muramatsu M."/>
            <person name="Hayashizaki Y."/>
        </authorList>
    </citation>
    <scope>NUCLEOTIDE SEQUENCE</scope>
    <source>
        <strain evidence="2">NOD</strain>
    </source>
</reference>